<dbReference type="InterPro" id="IPR011853">
    <property type="entry name" value="TRAP_DctM-Dct_fused"/>
</dbReference>
<dbReference type="PANTHER" id="PTHR43849:SF2">
    <property type="entry name" value="BLL3936 PROTEIN"/>
    <property type="match status" value="1"/>
</dbReference>
<dbReference type="OrthoDB" id="9759894at2"/>
<feature type="transmembrane region" description="Helical" evidence="1">
    <location>
        <begin position="74"/>
        <end position="91"/>
    </location>
</feature>
<evidence type="ECO:0000313" key="6">
    <source>
        <dbReference type="Proteomes" id="UP000503251"/>
    </source>
</evidence>
<gene>
    <name evidence="4" type="ORF">DQK91_08810</name>
    <name evidence="3" type="ORF">E8L03_00180</name>
</gene>
<evidence type="ECO:0000259" key="2">
    <source>
        <dbReference type="Pfam" id="PF06808"/>
    </source>
</evidence>
<keyword evidence="1" id="KW-0472">Membrane</keyword>
<keyword evidence="1" id="KW-0812">Transmembrane</keyword>
<feature type="transmembrane region" description="Helical" evidence="1">
    <location>
        <begin position="367"/>
        <end position="386"/>
    </location>
</feature>
<dbReference type="Pfam" id="PF06808">
    <property type="entry name" value="DctM"/>
    <property type="match status" value="1"/>
</dbReference>
<feature type="transmembrane region" description="Helical" evidence="1">
    <location>
        <begin position="549"/>
        <end position="567"/>
    </location>
</feature>
<dbReference type="Proteomes" id="UP000434052">
    <property type="component" value="Unassembled WGS sequence"/>
</dbReference>
<keyword evidence="1" id="KW-1133">Transmembrane helix</keyword>
<dbReference type="NCBIfam" id="TIGR02123">
    <property type="entry name" value="TRAP_fused"/>
    <property type="match status" value="1"/>
</dbReference>
<feature type="transmembrane region" description="Helical" evidence="1">
    <location>
        <begin position="329"/>
        <end position="346"/>
    </location>
</feature>
<dbReference type="InterPro" id="IPR010656">
    <property type="entry name" value="DctM"/>
</dbReference>
<evidence type="ECO:0000256" key="1">
    <source>
        <dbReference type="SAM" id="Phobius"/>
    </source>
</evidence>
<organism evidence="4 5">
    <name type="scientific">Oceanidesulfovibrio marinus</name>
    <dbReference type="NCBI Taxonomy" id="370038"/>
    <lineage>
        <taxon>Bacteria</taxon>
        <taxon>Pseudomonadati</taxon>
        <taxon>Thermodesulfobacteriota</taxon>
        <taxon>Desulfovibrionia</taxon>
        <taxon>Desulfovibrionales</taxon>
        <taxon>Desulfovibrionaceae</taxon>
        <taxon>Oceanidesulfovibrio</taxon>
    </lineage>
</organism>
<reference evidence="4 5" key="1">
    <citation type="submission" date="2018-06" db="EMBL/GenBank/DDBJ databases">
        <title>Complete genome of Desulfovibrio marinus P48SEP.</title>
        <authorList>
            <person name="Crispim J.S."/>
            <person name="Vidigal P.M.P."/>
            <person name="Silva L.C.F."/>
            <person name="Araujo L.C."/>
            <person name="Laguardia C.N."/>
            <person name="Dias R.S."/>
            <person name="Sousa M.P."/>
            <person name="Paula S.O."/>
            <person name="Silva C."/>
        </authorList>
    </citation>
    <scope>NUCLEOTIDE SEQUENCE [LARGE SCALE GENOMIC DNA]</scope>
    <source>
        <strain evidence="4 5">P48SEP</strain>
    </source>
</reference>
<feature type="transmembrane region" description="Helical" evidence="1">
    <location>
        <begin position="103"/>
        <end position="124"/>
    </location>
</feature>
<feature type="transmembrane region" description="Helical" evidence="1">
    <location>
        <begin position="515"/>
        <end position="537"/>
    </location>
</feature>
<evidence type="ECO:0000313" key="4">
    <source>
        <dbReference type="EMBL" id="TVM34661.1"/>
    </source>
</evidence>
<accession>A0A6P1ZHL4</accession>
<dbReference type="PANTHER" id="PTHR43849">
    <property type="entry name" value="BLL3936 PROTEIN"/>
    <property type="match status" value="1"/>
</dbReference>
<evidence type="ECO:0000313" key="3">
    <source>
        <dbReference type="EMBL" id="QJT07424.1"/>
    </source>
</evidence>
<feature type="transmembrane region" description="Helical" evidence="1">
    <location>
        <begin position="489"/>
        <end position="509"/>
    </location>
</feature>
<reference evidence="3 6" key="2">
    <citation type="submission" date="2019-04" db="EMBL/GenBank/DDBJ databases">
        <title>Isolation and culture of sulfate reducing bacteria from the cold seep of the South China Sea.</title>
        <authorList>
            <person name="Sun C."/>
            <person name="Liu R."/>
        </authorList>
    </citation>
    <scope>NUCLEOTIDE SEQUENCE [LARGE SCALE GENOMIC DNA]</scope>
    <source>
        <strain evidence="3 6">CS1</strain>
    </source>
</reference>
<feature type="domain" description="TRAP C4-dicarboxylate transport system permease DctM subunit" evidence="2">
    <location>
        <begin position="144"/>
        <end position="576"/>
    </location>
</feature>
<feature type="transmembrane region" description="Helical" evidence="1">
    <location>
        <begin position="587"/>
        <end position="608"/>
    </location>
</feature>
<evidence type="ECO:0000313" key="5">
    <source>
        <dbReference type="Proteomes" id="UP000434052"/>
    </source>
</evidence>
<dbReference type="Proteomes" id="UP000503251">
    <property type="component" value="Chromosome"/>
</dbReference>
<sequence>MSNDTSQLSKLDAPQEGACPGNAEDIAERAESGVAKREYTGPWGRIILVIAVSMAVFHLYTAGFGLLAAIRQRAVHLAFVLPLVFLIYPARKTSIRSRPSIPDIILAVLSAVCAGYIVVNYQSIVFRGGMPNNTDIVFGLATLALVIEGARRALGIELATVAVVFLLYGYFGKYIPGIFAHRGADLGRLVDHLYLIPEGIFSVALGTSATYIVLFVIFGTFLERSGLGQLVQDMALALAGKAIGGPAKVSIFASALFGSISGSAAANVVSTGVFTIPLMKRIGYPAEFAGGVEAVASTAGQLMPPIMGASAFIMADFLGVPYLDIVKAAILPVVLYYTGLFVMVHMRARRLGLRGLRDDELPKLSTVMKERGHLLIPLIAILIMLVMQFTPLYAAFYGIIITLVVTQLRKHTRLSFQDIIWALETGAKRSVSIAAACAAVGIVIGISTLTSVGNTVGEFLLAMAQGQLLPALFMVMIFALILGMGLPTVAAYIILATVAAPILTSQFGLPKLVSHFFVFYFGLMANVTPPVAIPAYAAAGIACSSPSRTGWTAFKLALAGFLAPYLFVYSPQILLYQFTWAALPETLWVAFTAIFGVFLLACSIEGFLRHRLATWQRFLLGASSLLLIEPSMITDTIAFTMLVLVLSVQFITQKRLVHPTSGE</sequence>
<keyword evidence="6" id="KW-1185">Reference proteome</keyword>
<feature type="transmembrane region" description="Helical" evidence="1">
    <location>
        <begin position="459"/>
        <end position="482"/>
    </location>
</feature>
<dbReference type="EMBL" id="CP039543">
    <property type="protein sequence ID" value="QJT07424.1"/>
    <property type="molecule type" value="Genomic_DNA"/>
</dbReference>
<feature type="transmembrane region" description="Helical" evidence="1">
    <location>
        <begin position="161"/>
        <end position="180"/>
    </location>
</feature>
<feature type="transmembrane region" description="Helical" evidence="1">
    <location>
        <begin position="200"/>
        <end position="222"/>
    </location>
</feature>
<feature type="transmembrane region" description="Helical" evidence="1">
    <location>
        <begin position="430"/>
        <end position="453"/>
    </location>
</feature>
<feature type="transmembrane region" description="Helical" evidence="1">
    <location>
        <begin position="620"/>
        <end position="651"/>
    </location>
</feature>
<protein>
    <submittedName>
        <fullName evidence="4">C4-dicarboxylate ABC transporter permease</fullName>
    </submittedName>
    <submittedName>
        <fullName evidence="3">TRAP transporter permease</fullName>
    </submittedName>
</protein>
<dbReference type="AlphaFoldDB" id="A0A6P1ZHL4"/>
<dbReference type="RefSeq" id="WP_144304982.1">
    <property type="nucleotide sequence ID" value="NZ_CP039543.1"/>
</dbReference>
<feature type="transmembrane region" description="Helical" evidence="1">
    <location>
        <begin position="46"/>
        <end position="68"/>
    </location>
</feature>
<dbReference type="EMBL" id="QMIF01000004">
    <property type="protein sequence ID" value="TVM34661.1"/>
    <property type="molecule type" value="Genomic_DNA"/>
</dbReference>
<proteinExistence type="predicted"/>
<name>A0A6P1ZHL4_9BACT</name>